<evidence type="ECO:0000313" key="2">
    <source>
        <dbReference type="Proteomes" id="UP001341840"/>
    </source>
</evidence>
<organism evidence="1 2">
    <name type="scientific">Stylosanthes scabra</name>
    <dbReference type="NCBI Taxonomy" id="79078"/>
    <lineage>
        <taxon>Eukaryota</taxon>
        <taxon>Viridiplantae</taxon>
        <taxon>Streptophyta</taxon>
        <taxon>Embryophyta</taxon>
        <taxon>Tracheophyta</taxon>
        <taxon>Spermatophyta</taxon>
        <taxon>Magnoliopsida</taxon>
        <taxon>eudicotyledons</taxon>
        <taxon>Gunneridae</taxon>
        <taxon>Pentapetalae</taxon>
        <taxon>rosids</taxon>
        <taxon>fabids</taxon>
        <taxon>Fabales</taxon>
        <taxon>Fabaceae</taxon>
        <taxon>Papilionoideae</taxon>
        <taxon>50 kb inversion clade</taxon>
        <taxon>dalbergioids sensu lato</taxon>
        <taxon>Dalbergieae</taxon>
        <taxon>Pterocarpus clade</taxon>
        <taxon>Stylosanthes</taxon>
    </lineage>
</organism>
<dbReference type="Proteomes" id="UP001341840">
    <property type="component" value="Unassembled WGS sequence"/>
</dbReference>
<sequence length="69" mass="7903">MELDANGQGKDNSSNLFVRFLGQVARRITFCPISIKRWDDIQNDSGILSRRKILSLIMLLGQMDAEHLR</sequence>
<dbReference type="EMBL" id="JASCZI010000797">
    <property type="protein sequence ID" value="MED6113414.1"/>
    <property type="molecule type" value="Genomic_DNA"/>
</dbReference>
<evidence type="ECO:0000313" key="1">
    <source>
        <dbReference type="EMBL" id="MED6113414.1"/>
    </source>
</evidence>
<protein>
    <submittedName>
        <fullName evidence="1">Uncharacterized protein</fullName>
    </submittedName>
</protein>
<gene>
    <name evidence="1" type="ORF">PIB30_070560</name>
</gene>
<comment type="caution">
    <text evidence="1">The sequence shown here is derived from an EMBL/GenBank/DDBJ whole genome shotgun (WGS) entry which is preliminary data.</text>
</comment>
<proteinExistence type="predicted"/>
<keyword evidence="2" id="KW-1185">Reference proteome</keyword>
<reference evidence="1 2" key="1">
    <citation type="journal article" date="2023" name="Plants (Basel)">
        <title>Bridging the Gap: Combining Genomics and Transcriptomics Approaches to Understand Stylosanthes scabra, an Orphan Legume from the Brazilian Caatinga.</title>
        <authorList>
            <person name="Ferreira-Neto J.R.C."/>
            <person name="da Silva M.D."/>
            <person name="Binneck E."/>
            <person name="de Melo N.F."/>
            <person name="da Silva R.H."/>
            <person name="de Melo A.L.T.M."/>
            <person name="Pandolfi V."/>
            <person name="Bustamante F.O."/>
            <person name="Brasileiro-Vidal A.C."/>
            <person name="Benko-Iseppon A.M."/>
        </authorList>
    </citation>
    <scope>NUCLEOTIDE SEQUENCE [LARGE SCALE GENOMIC DNA]</scope>
    <source>
        <tissue evidence="1">Leaves</tissue>
    </source>
</reference>
<name>A0ABU6QNX9_9FABA</name>
<accession>A0ABU6QNX9</accession>